<dbReference type="EMBL" id="CASHTH010000405">
    <property type="protein sequence ID" value="CAI8000482.1"/>
    <property type="molecule type" value="Genomic_DNA"/>
</dbReference>
<evidence type="ECO:0000313" key="2">
    <source>
        <dbReference type="Proteomes" id="UP001174909"/>
    </source>
</evidence>
<sequence length="59" mass="7259">MFRAFSCYLWKYTLPRWRYNCFFKFKGFKQSIQVSLHLLSSRASYIKHTWIQITTATTR</sequence>
<dbReference type="Proteomes" id="UP001174909">
    <property type="component" value="Unassembled WGS sequence"/>
</dbReference>
<reference evidence="1" key="1">
    <citation type="submission" date="2023-03" db="EMBL/GenBank/DDBJ databases">
        <authorList>
            <person name="Steffen K."/>
            <person name="Cardenas P."/>
        </authorList>
    </citation>
    <scope>NUCLEOTIDE SEQUENCE</scope>
</reference>
<organism evidence="1 2">
    <name type="scientific">Geodia barretti</name>
    <name type="common">Barrett's horny sponge</name>
    <dbReference type="NCBI Taxonomy" id="519541"/>
    <lineage>
        <taxon>Eukaryota</taxon>
        <taxon>Metazoa</taxon>
        <taxon>Porifera</taxon>
        <taxon>Demospongiae</taxon>
        <taxon>Heteroscleromorpha</taxon>
        <taxon>Tetractinellida</taxon>
        <taxon>Astrophorina</taxon>
        <taxon>Geodiidae</taxon>
        <taxon>Geodia</taxon>
    </lineage>
</organism>
<name>A0AA35W003_GEOBA</name>
<protein>
    <submittedName>
        <fullName evidence="1">Uncharacterized protein</fullName>
    </submittedName>
</protein>
<keyword evidence="2" id="KW-1185">Reference proteome</keyword>
<proteinExistence type="predicted"/>
<dbReference type="AlphaFoldDB" id="A0AA35W003"/>
<gene>
    <name evidence="1" type="ORF">GBAR_LOCUS2954</name>
</gene>
<comment type="caution">
    <text evidence="1">The sequence shown here is derived from an EMBL/GenBank/DDBJ whole genome shotgun (WGS) entry which is preliminary data.</text>
</comment>
<accession>A0AA35W003</accession>
<evidence type="ECO:0000313" key="1">
    <source>
        <dbReference type="EMBL" id="CAI8000482.1"/>
    </source>
</evidence>